<sequence>MKAQLEQRLTQLRAEFESGRKMLADLETRKTEIQQSLLRISGAIQVLEEELGKFSGDSPDTKNTDSQSAGGGE</sequence>
<reference evidence="3" key="1">
    <citation type="journal article" date="2021" name="Microb. Physiol.">
        <title>Proteogenomic Insights into the Physiology of Marine, Sulfate-Reducing, Filamentous Desulfonema limicola and Desulfonema magnum.</title>
        <authorList>
            <person name="Schnaars V."/>
            <person name="Wohlbrand L."/>
            <person name="Scheve S."/>
            <person name="Hinrichs C."/>
            <person name="Reinhardt R."/>
            <person name="Rabus R."/>
        </authorList>
    </citation>
    <scope>NUCLEOTIDE SEQUENCE</scope>
    <source>
        <strain evidence="3">4be13</strain>
    </source>
</reference>
<keyword evidence="4" id="KW-1185">Reference proteome</keyword>
<evidence type="ECO:0000313" key="4">
    <source>
        <dbReference type="Proteomes" id="UP000663722"/>
    </source>
</evidence>
<dbReference type="KEGG" id="dmm:dnm_100890"/>
<keyword evidence="1" id="KW-0175">Coiled coil</keyword>
<dbReference type="RefSeq" id="WP_207680666.1">
    <property type="nucleotide sequence ID" value="NZ_CP061800.1"/>
</dbReference>
<dbReference type="AlphaFoldDB" id="A0A975BY71"/>
<protein>
    <submittedName>
        <fullName evidence="3">Uncharacterized protein</fullName>
    </submittedName>
</protein>
<feature type="coiled-coil region" evidence="1">
    <location>
        <begin position="2"/>
        <end position="29"/>
    </location>
</feature>
<feature type="compositionally biased region" description="Polar residues" evidence="2">
    <location>
        <begin position="64"/>
        <end position="73"/>
    </location>
</feature>
<dbReference type="EMBL" id="CP061800">
    <property type="protein sequence ID" value="QTA93979.1"/>
    <property type="molecule type" value="Genomic_DNA"/>
</dbReference>
<name>A0A975BY71_9BACT</name>
<accession>A0A975BY71</accession>
<evidence type="ECO:0000256" key="1">
    <source>
        <dbReference type="SAM" id="Coils"/>
    </source>
</evidence>
<evidence type="ECO:0000256" key="2">
    <source>
        <dbReference type="SAM" id="MobiDB-lite"/>
    </source>
</evidence>
<dbReference type="Proteomes" id="UP000663722">
    <property type="component" value="Chromosome"/>
</dbReference>
<evidence type="ECO:0000313" key="3">
    <source>
        <dbReference type="EMBL" id="QTA93979.1"/>
    </source>
</evidence>
<organism evidence="3 4">
    <name type="scientific">Desulfonema magnum</name>
    <dbReference type="NCBI Taxonomy" id="45655"/>
    <lineage>
        <taxon>Bacteria</taxon>
        <taxon>Pseudomonadati</taxon>
        <taxon>Thermodesulfobacteriota</taxon>
        <taxon>Desulfobacteria</taxon>
        <taxon>Desulfobacterales</taxon>
        <taxon>Desulfococcaceae</taxon>
        <taxon>Desulfonema</taxon>
    </lineage>
</organism>
<gene>
    <name evidence="3" type="ORF">dnm_100890</name>
</gene>
<proteinExistence type="predicted"/>
<feature type="region of interest" description="Disordered" evidence="2">
    <location>
        <begin position="51"/>
        <end position="73"/>
    </location>
</feature>